<feature type="region of interest" description="Disordered" evidence="1">
    <location>
        <begin position="316"/>
        <end position="341"/>
    </location>
</feature>
<evidence type="ECO:0000313" key="3">
    <source>
        <dbReference type="Proteomes" id="UP001287286"/>
    </source>
</evidence>
<keyword evidence="3" id="KW-1185">Reference proteome</keyword>
<comment type="caution">
    <text evidence="2">The sequence shown here is derived from an EMBL/GenBank/DDBJ whole genome shotgun (WGS) entry which is preliminary data.</text>
</comment>
<feature type="compositionally biased region" description="Basic and acidic residues" evidence="1">
    <location>
        <begin position="316"/>
        <end position="330"/>
    </location>
</feature>
<feature type="compositionally biased region" description="Pro residues" evidence="1">
    <location>
        <begin position="785"/>
        <end position="826"/>
    </location>
</feature>
<proteinExistence type="predicted"/>
<protein>
    <submittedName>
        <fullName evidence="2">Uncharacterized protein</fullName>
    </submittedName>
</protein>
<name>A0ABR0C6A9_PURLI</name>
<dbReference type="EMBL" id="JAWRVI010000011">
    <property type="protein sequence ID" value="KAK4091516.1"/>
    <property type="molecule type" value="Genomic_DNA"/>
</dbReference>
<accession>A0ABR0C6A9</accession>
<evidence type="ECO:0000313" key="2">
    <source>
        <dbReference type="EMBL" id="KAK4091516.1"/>
    </source>
</evidence>
<feature type="region of interest" description="Disordered" evidence="1">
    <location>
        <begin position="653"/>
        <end position="675"/>
    </location>
</feature>
<gene>
    <name evidence="2" type="ORF">Purlil1_3946</name>
</gene>
<reference evidence="2 3" key="1">
    <citation type="journal article" date="2024" name="Microbiol. Resour. Announc.">
        <title>Genome annotations for the ascomycete fungi Trichoderma harzianum, Trichoderma aggressivum, and Purpureocillium lilacinum.</title>
        <authorList>
            <person name="Beijen E.P.W."/>
            <person name="Ohm R.A."/>
        </authorList>
    </citation>
    <scope>NUCLEOTIDE SEQUENCE [LARGE SCALE GENOMIC DNA]</scope>
    <source>
        <strain evidence="2 3">CBS 150709</strain>
    </source>
</reference>
<sequence length="1013" mass="107548">MVSYGAQHIAFSSPGMEHLTVGFACRRTSTAGCARSTSWLYNAGSFPEIWIGQQVRLSIPDPRHSVVLKDPASQSCIVKYPVVLGSTESTSRGPAVACTTEAASTSGRFDAGLVLKLKLYSMSNASLGKGTWESNVATTLIRPEKRHLTLATWPSSCDGGLGLVATGVGASKEGGLEACQGHPASGRVPANQCRGVDRHWHGRSGGEELQLGELGPVLRSRAKLSGACLVWRFDELALASHDWTRQPGAMSKIGGRIARVGIGEVINVPSTTLETEATLLVAAPGVLRLHAAMSGRGNNVVVADHAWRRQPSRELHGRAVQRRGEEDMRRTTSRRTAPCSRRTLGDRVAVWHKARAVPVNVEGQCGGDGSMAGQGGDGTAGDWPLGAATQRPGRGLADAAVVVCGGVVAARALAGVSSILAGGVRDNALGMEGYNYQGSAPGSSGIHSRAGCQAGGGGRRTWRLNELDRHRDRSVCVCVGATSSVQVLRSYKGLELDISTAASPSYPVVRFHGRSIAGPVRDGARGWAKRSSVGVCGRAAEGGMEPDAPSITGQHEHGPVTSIGAAPIRQVGHDRPTEVAHATPERKPHPSLQHQVFVVPSVVSARAACSVLWCAQWMPTCLPIHTTESPEVKLHALWLPSKEHPKVGLRSTKRQLPAPGACPTELSGLPAKPPPESPRECAPFRSCVQAAWNGSLPSLRCREGATNTTTTTDGGGGGGGGSFQSTATFNWVSGTSTMHMVRYSRFAVPPFHETLCFSFGFGVPVSIGKPHFSIHCCCQKHHHTPPPPPTPPPAPPLPRLFHPIPIPLPLSQPHPGVPSHSSPPPSTSSNPSDPCRLRPLPTPSPCPLRQTHLLPPMLELQWRAHDNQGRRRTLYSHVSPRLLVPFRGGNAFFCCPPARCPSSRGRLLLKKRRGFAPLLRLDLRIETLPALDPHFSSTLVTSCRPGSSAATCLVHRRPLYDEGKAVQGDSDLTDDDTRPRVTGRGLSIARSRASLTQARLSAATLAPDRPAAV</sequence>
<dbReference type="Proteomes" id="UP001287286">
    <property type="component" value="Unassembled WGS sequence"/>
</dbReference>
<evidence type="ECO:0000256" key="1">
    <source>
        <dbReference type="SAM" id="MobiDB-lite"/>
    </source>
</evidence>
<organism evidence="2 3">
    <name type="scientific">Purpureocillium lilacinum</name>
    <name type="common">Paecilomyces lilacinus</name>
    <dbReference type="NCBI Taxonomy" id="33203"/>
    <lineage>
        <taxon>Eukaryota</taxon>
        <taxon>Fungi</taxon>
        <taxon>Dikarya</taxon>
        <taxon>Ascomycota</taxon>
        <taxon>Pezizomycotina</taxon>
        <taxon>Sordariomycetes</taxon>
        <taxon>Hypocreomycetidae</taxon>
        <taxon>Hypocreales</taxon>
        <taxon>Ophiocordycipitaceae</taxon>
        <taxon>Purpureocillium</taxon>
    </lineage>
</organism>
<feature type="region of interest" description="Disordered" evidence="1">
    <location>
        <begin position="783"/>
        <end position="841"/>
    </location>
</feature>